<keyword evidence="1" id="KW-1133">Transmembrane helix</keyword>
<protein>
    <submittedName>
        <fullName evidence="2">Uncharacterized protein</fullName>
    </submittedName>
</protein>
<gene>
    <name evidence="2" type="ORF">Leucomu_05070</name>
</gene>
<name>A0ABX5QED5_9MICO</name>
<feature type="transmembrane region" description="Helical" evidence="1">
    <location>
        <begin position="21"/>
        <end position="40"/>
    </location>
</feature>
<dbReference type="RefSeq" id="WP_017885126.1">
    <property type="nucleotide sequence ID" value="NZ_CP035037.1"/>
</dbReference>
<dbReference type="EMBL" id="CP035037">
    <property type="protein sequence ID" value="QAB17373.1"/>
    <property type="molecule type" value="Genomic_DNA"/>
</dbReference>
<keyword evidence="1" id="KW-0812">Transmembrane</keyword>
<feature type="transmembrane region" description="Helical" evidence="1">
    <location>
        <begin position="52"/>
        <end position="76"/>
    </location>
</feature>
<proteinExistence type="predicted"/>
<organism evidence="2 3">
    <name type="scientific">Leucobacter muris</name>
    <dbReference type="NCBI Taxonomy" id="1935379"/>
    <lineage>
        <taxon>Bacteria</taxon>
        <taxon>Bacillati</taxon>
        <taxon>Actinomycetota</taxon>
        <taxon>Actinomycetes</taxon>
        <taxon>Micrococcales</taxon>
        <taxon>Microbacteriaceae</taxon>
        <taxon>Leucobacter</taxon>
    </lineage>
</organism>
<dbReference type="Proteomes" id="UP000285768">
    <property type="component" value="Chromosome"/>
</dbReference>
<evidence type="ECO:0000256" key="1">
    <source>
        <dbReference type="SAM" id="Phobius"/>
    </source>
</evidence>
<evidence type="ECO:0000313" key="2">
    <source>
        <dbReference type="EMBL" id="QAB17373.1"/>
    </source>
</evidence>
<sequence length="78" mass="8185">MAKQETLFEESSQGAVSAVTAIAFILSIVLVVGGMVLMSFGFNVELGQVVELWTFAGGLAATFIGFMLPFTLLPAIGK</sequence>
<reference evidence="2 3" key="1">
    <citation type="submission" date="2019-01" db="EMBL/GenBank/DDBJ databases">
        <title>Leucobacter muris sp. nov. isolated from the nose of a laboratory mouse.</title>
        <authorList>
            <person name="Benga L."/>
            <person name="Sproeer C."/>
            <person name="Schumann P."/>
            <person name="Verbarg S."/>
            <person name="Bunk B."/>
            <person name="Engelhardt E."/>
            <person name="Benten P.M."/>
            <person name="Sager M."/>
        </authorList>
    </citation>
    <scope>NUCLEOTIDE SEQUENCE [LARGE SCALE GENOMIC DNA]</scope>
    <source>
        <strain evidence="2 3">DSM 101948</strain>
    </source>
</reference>
<keyword evidence="3" id="KW-1185">Reference proteome</keyword>
<evidence type="ECO:0000313" key="3">
    <source>
        <dbReference type="Proteomes" id="UP000285768"/>
    </source>
</evidence>
<keyword evidence="1" id="KW-0472">Membrane</keyword>
<accession>A0ABX5QED5</accession>